<dbReference type="PANTHER" id="PTHR34814">
    <property type="entry name" value="NITROSOGUANIDINE RESISTANCE PROTEIN SNG1"/>
    <property type="match status" value="1"/>
</dbReference>
<keyword evidence="2" id="KW-0812">Transmembrane</keyword>
<feature type="domain" description="DUF3533" evidence="3">
    <location>
        <begin position="59"/>
        <end position="422"/>
    </location>
</feature>
<feature type="transmembrane region" description="Helical" evidence="2">
    <location>
        <begin position="325"/>
        <end position="347"/>
    </location>
</feature>
<feature type="transmembrane region" description="Helical" evidence="2">
    <location>
        <begin position="407"/>
        <end position="429"/>
    </location>
</feature>
<dbReference type="Pfam" id="PF12051">
    <property type="entry name" value="DUF3533"/>
    <property type="match status" value="1"/>
</dbReference>
<feature type="region of interest" description="Disordered" evidence="1">
    <location>
        <begin position="467"/>
        <end position="622"/>
    </location>
</feature>
<sequence>MMGKVPNGGRGGRQYRKSGYPGRNGEEPETDLFNFVDVIVNMPDTPSLKFIAAKMAKVLFVMTITYFALMAMYFAAEFQKEERLKNFDVLVVDLDKSMIANSFLNFTLRDSSIPKQINWLIKPGYRDVQSVINDVDNGNYWGAIVVMPNASTALNKAVSGPDPNYDPSKAFLFIYDSGRNPLVVKPYIVASMYTQFLQFTTNFNPSWIYFVFTFADSANTTLTPLAKAPQVLGMPVAFDELDLHPPTATIITSATSVAYIWIFLVAGGSTYFVANIVQPVTRNASVQKTILLLVVPLLVFLSCLSMSYTVLLGIFGVPFESAGHFFALFLGMLLVQGAVSSLVLFLIFMVPVVFIPPITITFVVMNVIAVFNPVELMPLFYRWIYAMPFLNGVQISRYILMGSYNRLSYNLPILFAWILVPMTFLPFAIARQKRLLMDAIAMDMRQRHPYRHAAHYSDSDGHYYHNGQDHYQDDFDDVHDDKPVNHGRQIYGAQPPRSTRSRHRDEHTDQELDDGAEGDQDRDIVSGSESASSSAGEEGSRNKEGFHSSRNTVRLMGSLNPRPLGNGPSPSAPPESQVFDTPYRHTERQVVDQDRSVFEMPKLSRQPYASELVRPPTPDEVK</sequence>
<evidence type="ECO:0000256" key="1">
    <source>
        <dbReference type="SAM" id="MobiDB-lite"/>
    </source>
</evidence>
<dbReference type="EMBL" id="JAAAIN010000109">
    <property type="protein sequence ID" value="KAG0320198.1"/>
    <property type="molecule type" value="Genomic_DNA"/>
</dbReference>
<feature type="compositionally biased region" description="Gly residues" evidence="1">
    <location>
        <begin position="1"/>
        <end position="12"/>
    </location>
</feature>
<gene>
    <name evidence="4" type="ORF">BGZ97_000488</name>
</gene>
<evidence type="ECO:0000259" key="3">
    <source>
        <dbReference type="Pfam" id="PF12051"/>
    </source>
</evidence>
<dbReference type="OrthoDB" id="2140105at2759"/>
<feature type="compositionally biased region" description="Basic and acidic residues" evidence="1">
    <location>
        <begin position="538"/>
        <end position="547"/>
    </location>
</feature>
<feature type="transmembrane region" description="Helical" evidence="2">
    <location>
        <begin position="289"/>
        <end position="319"/>
    </location>
</feature>
<name>A0A9P6RHD9_9FUNG</name>
<evidence type="ECO:0000256" key="2">
    <source>
        <dbReference type="SAM" id="Phobius"/>
    </source>
</evidence>
<dbReference type="AlphaFoldDB" id="A0A9P6RHD9"/>
<feature type="transmembrane region" description="Helical" evidence="2">
    <location>
        <begin position="258"/>
        <end position="277"/>
    </location>
</feature>
<protein>
    <recommendedName>
        <fullName evidence="3">DUF3533 domain-containing protein</fullName>
    </recommendedName>
</protein>
<feature type="region of interest" description="Disordered" evidence="1">
    <location>
        <begin position="1"/>
        <end position="26"/>
    </location>
</feature>
<dbReference type="GO" id="GO:0016020">
    <property type="term" value="C:membrane"/>
    <property type="evidence" value="ECO:0007669"/>
    <property type="project" value="TreeGrafter"/>
</dbReference>
<feature type="transmembrane region" description="Helical" evidence="2">
    <location>
        <begin position="380"/>
        <end position="400"/>
    </location>
</feature>
<feature type="compositionally biased region" description="Low complexity" evidence="1">
    <location>
        <begin position="526"/>
        <end position="537"/>
    </location>
</feature>
<evidence type="ECO:0000313" key="4">
    <source>
        <dbReference type="EMBL" id="KAG0320198.1"/>
    </source>
</evidence>
<dbReference type="InterPro" id="IPR053001">
    <property type="entry name" value="MNNG_permease-like"/>
</dbReference>
<proteinExistence type="predicted"/>
<comment type="caution">
    <text evidence="4">The sequence shown here is derived from an EMBL/GenBank/DDBJ whole genome shotgun (WGS) entry which is preliminary data.</text>
</comment>
<feature type="compositionally biased region" description="Basic and acidic residues" evidence="1">
    <location>
        <begin position="582"/>
        <end position="597"/>
    </location>
</feature>
<dbReference type="PANTHER" id="PTHR34814:SF2">
    <property type="entry name" value="DUF3533 DOMAIN-CONTAINING PROTEIN"/>
    <property type="match status" value="1"/>
</dbReference>
<feature type="transmembrane region" description="Helical" evidence="2">
    <location>
        <begin position="354"/>
        <end position="374"/>
    </location>
</feature>
<reference evidence="4" key="1">
    <citation type="journal article" date="2020" name="Fungal Divers.">
        <title>Resolving the Mortierellaceae phylogeny through synthesis of multi-gene phylogenetics and phylogenomics.</title>
        <authorList>
            <person name="Vandepol N."/>
            <person name="Liber J."/>
            <person name="Desiro A."/>
            <person name="Na H."/>
            <person name="Kennedy M."/>
            <person name="Barry K."/>
            <person name="Grigoriev I.V."/>
            <person name="Miller A.N."/>
            <person name="O'Donnell K."/>
            <person name="Stajich J.E."/>
            <person name="Bonito G."/>
        </authorList>
    </citation>
    <scope>NUCLEOTIDE SEQUENCE</scope>
    <source>
        <strain evidence="4">NVP60</strain>
    </source>
</reference>
<dbReference type="Proteomes" id="UP000823405">
    <property type="component" value="Unassembled WGS sequence"/>
</dbReference>
<feature type="compositionally biased region" description="Basic and acidic residues" evidence="1">
    <location>
        <begin position="467"/>
        <end position="484"/>
    </location>
</feature>
<keyword evidence="5" id="KW-1185">Reference proteome</keyword>
<evidence type="ECO:0000313" key="5">
    <source>
        <dbReference type="Proteomes" id="UP000823405"/>
    </source>
</evidence>
<accession>A0A9P6RHD9</accession>
<keyword evidence="2" id="KW-1133">Transmembrane helix</keyword>
<keyword evidence="2" id="KW-0472">Membrane</keyword>
<feature type="transmembrane region" description="Helical" evidence="2">
    <location>
        <begin position="58"/>
        <end position="76"/>
    </location>
</feature>
<organism evidence="4 5">
    <name type="scientific">Linnemannia gamsii</name>
    <dbReference type="NCBI Taxonomy" id="64522"/>
    <lineage>
        <taxon>Eukaryota</taxon>
        <taxon>Fungi</taxon>
        <taxon>Fungi incertae sedis</taxon>
        <taxon>Mucoromycota</taxon>
        <taxon>Mortierellomycotina</taxon>
        <taxon>Mortierellomycetes</taxon>
        <taxon>Mortierellales</taxon>
        <taxon>Mortierellaceae</taxon>
        <taxon>Linnemannia</taxon>
    </lineage>
</organism>
<dbReference type="InterPro" id="IPR022703">
    <property type="entry name" value="DUF3533"/>
</dbReference>